<accession>A0ABU9EXR9</accession>
<dbReference type="InterPro" id="IPR027417">
    <property type="entry name" value="P-loop_NTPase"/>
</dbReference>
<comment type="caution">
    <text evidence="3">The sequence shown here is derived from an EMBL/GenBank/DDBJ whole genome shotgun (WGS) entry which is preliminary data.</text>
</comment>
<dbReference type="EMBL" id="JBBWSC010000005">
    <property type="protein sequence ID" value="MEL0538296.1"/>
    <property type="molecule type" value="Genomic_DNA"/>
</dbReference>
<organism evidence="3 4">
    <name type="scientific">Staphylococcus debuckii</name>
    <dbReference type="NCBI Taxonomy" id="2044912"/>
    <lineage>
        <taxon>Bacteria</taxon>
        <taxon>Bacillati</taxon>
        <taxon>Bacillota</taxon>
        <taxon>Bacilli</taxon>
        <taxon>Bacillales</taxon>
        <taxon>Staphylococcaceae</taxon>
        <taxon>Staphylococcus</taxon>
    </lineage>
</organism>
<evidence type="ECO:0000256" key="1">
    <source>
        <dbReference type="ARBA" id="ARBA00022741"/>
    </source>
</evidence>
<dbReference type="Pfam" id="PF10609">
    <property type="entry name" value="ParA"/>
    <property type="match status" value="1"/>
</dbReference>
<keyword evidence="3" id="KW-0808">Transferase</keyword>
<dbReference type="CDD" id="cd05387">
    <property type="entry name" value="BY-kinase"/>
    <property type="match status" value="1"/>
</dbReference>
<dbReference type="RefSeq" id="WP_341611823.1">
    <property type="nucleotide sequence ID" value="NZ_JBBWSC010000005.1"/>
</dbReference>
<protein>
    <submittedName>
        <fullName evidence="3">Polysaccharide biosynthesis tyrosine autokinase</fullName>
        <ecNumber evidence="3">2.7.10.2</ecNumber>
    </submittedName>
</protein>
<dbReference type="EC" id="2.7.10.2" evidence="3"/>
<reference evidence="3 4" key="1">
    <citation type="submission" date="2024-04" db="EMBL/GenBank/DDBJ databases">
        <title>Staphylococcus debuckii a clinical isolate.</title>
        <authorList>
            <person name="Magnan C."/>
            <person name="Plumet L."/>
            <person name="Morsli M."/>
            <person name="Molle V."/>
            <person name="Lavigne J.-P."/>
        </authorList>
    </citation>
    <scope>NUCLEOTIDE SEQUENCE [LARGE SCALE GENOMIC DNA]</scope>
    <source>
        <strain evidence="3 4">NSD001</strain>
    </source>
</reference>
<name>A0ABU9EXR9_9STAP</name>
<dbReference type="InterPro" id="IPR050445">
    <property type="entry name" value="Bact_polysacc_biosynth/exp"/>
</dbReference>
<dbReference type="InterPro" id="IPR005702">
    <property type="entry name" value="Wzc-like_C"/>
</dbReference>
<dbReference type="NCBIfam" id="TIGR01007">
    <property type="entry name" value="eps_fam"/>
    <property type="match status" value="1"/>
</dbReference>
<keyword evidence="1" id="KW-0547">Nucleotide-binding</keyword>
<dbReference type="PANTHER" id="PTHR32309:SF13">
    <property type="entry name" value="FERRIC ENTEROBACTIN TRANSPORT PROTEIN FEPE"/>
    <property type="match status" value="1"/>
</dbReference>
<evidence type="ECO:0000313" key="3">
    <source>
        <dbReference type="EMBL" id="MEL0538296.1"/>
    </source>
</evidence>
<evidence type="ECO:0000313" key="4">
    <source>
        <dbReference type="Proteomes" id="UP001380601"/>
    </source>
</evidence>
<sequence length="231" mass="25618">MKNKRLKNHTPLITHTDPKAVISEKFRSLRTNILFSNPDRPIHTIVVTAEKPGAGKSTVAANLAVVYAQAGYKTLIIDGDMRKPSLHYLFNRDNQIGLSSAIIKSVKLTEAVQSTEVEWLDILTSGPTPPNPSELIGSKNFKEVYKTLLLHYNFIVIDTPPVNSVTDAQLLAEYGHNVILVIDAEDNNRDEVKKGKELIEKTGAKIVGVVMNKVSEKESPSYSYYGDDKND</sequence>
<evidence type="ECO:0000256" key="2">
    <source>
        <dbReference type="ARBA" id="ARBA00022840"/>
    </source>
</evidence>
<gene>
    <name evidence="3" type="ORF">AADA34_06040</name>
</gene>
<dbReference type="Gene3D" id="3.40.50.300">
    <property type="entry name" value="P-loop containing nucleotide triphosphate hydrolases"/>
    <property type="match status" value="1"/>
</dbReference>
<proteinExistence type="predicted"/>
<dbReference type="GO" id="GO:0004715">
    <property type="term" value="F:non-membrane spanning protein tyrosine kinase activity"/>
    <property type="evidence" value="ECO:0007669"/>
    <property type="project" value="UniProtKB-EC"/>
</dbReference>
<dbReference type="InterPro" id="IPR033756">
    <property type="entry name" value="YlxH/NBP35"/>
</dbReference>
<keyword evidence="4" id="KW-1185">Reference proteome</keyword>
<dbReference type="Proteomes" id="UP001380601">
    <property type="component" value="Unassembled WGS sequence"/>
</dbReference>
<dbReference type="PANTHER" id="PTHR32309">
    <property type="entry name" value="TYROSINE-PROTEIN KINASE"/>
    <property type="match status" value="1"/>
</dbReference>
<keyword evidence="2" id="KW-0067">ATP-binding</keyword>
<dbReference type="SUPFAM" id="SSF52540">
    <property type="entry name" value="P-loop containing nucleoside triphosphate hydrolases"/>
    <property type="match status" value="1"/>
</dbReference>